<sequence length="369" mass="42097">MAEVIIILVFFISSVTLIWFYLYYFEAVTIKNPNRSDLSLPPLSIVVAAHNEKENLKKLIPSVLGQNYPEFELIIVNDRSRDQTNLILEKYSNDKRICIVNIDTTPSGRDSKKNAILQGINKAKYEHLIFTDADCRPVSDNWLNSYGEIYSCTPKTQVILGYSPHFPTSGLLGRFIEFETATTLLVYMGKAIKGKPYMAVGRNMSYTKSFFKQSGGFSSFINVTGGDDDIIINRYAKKDFTKVNTSPESAVFTFAKKNLKAYIKQKKRHLSVGKRYNLADKLFSASYWMSLIVQYGSLITLIWFPELIIPILSMLFIRLLTGMIIYKRAKKRLNLPLTTVMLSVLEILYIFYVVSLGTASLYSKTTKWN</sequence>
<dbReference type="InterPro" id="IPR029044">
    <property type="entry name" value="Nucleotide-diphossugar_trans"/>
</dbReference>
<evidence type="ECO:0000256" key="3">
    <source>
        <dbReference type="ARBA" id="ARBA00022679"/>
    </source>
</evidence>
<feature type="transmembrane region" description="Helical" evidence="4">
    <location>
        <begin position="282"/>
        <end position="302"/>
    </location>
</feature>
<name>A0ABT3RMC3_9BACT</name>
<comment type="similarity">
    <text evidence="1">Belongs to the glycosyltransferase 2 family.</text>
</comment>
<evidence type="ECO:0000313" key="7">
    <source>
        <dbReference type="EMBL" id="MCX2742432.1"/>
    </source>
</evidence>
<keyword evidence="2 7" id="KW-0328">Glycosyltransferase</keyword>
<proteinExistence type="inferred from homology"/>
<feature type="domain" description="Glycosyltransferase 2-like" evidence="5">
    <location>
        <begin position="44"/>
        <end position="145"/>
    </location>
</feature>
<dbReference type="Proteomes" id="UP001209885">
    <property type="component" value="Unassembled WGS sequence"/>
</dbReference>
<dbReference type="PANTHER" id="PTHR43630">
    <property type="entry name" value="POLY-BETA-1,6-N-ACETYL-D-GLUCOSAMINE SYNTHASE"/>
    <property type="match status" value="1"/>
</dbReference>
<gene>
    <name evidence="7" type="ORF">OO013_01070</name>
</gene>
<evidence type="ECO:0000256" key="2">
    <source>
        <dbReference type="ARBA" id="ARBA00022676"/>
    </source>
</evidence>
<dbReference type="GO" id="GO:0016757">
    <property type="term" value="F:glycosyltransferase activity"/>
    <property type="evidence" value="ECO:0007669"/>
    <property type="project" value="UniProtKB-KW"/>
</dbReference>
<dbReference type="Gene3D" id="3.90.550.10">
    <property type="entry name" value="Spore Coat Polysaccharide Biosynthesis Protein SpsA, Chain A"/>
    <property type="match status" value="1"/>
</dbReference>
<protein>
    <submittedName>
        <fullName evidence="7">Glycosyltransferase</fullName>
        <ecNumber evidence="7">2.4.-.-</ecNumber>
    </submittedName>
</protein>
<dbReference type="Pfam" id="PF00535">
    <property type="entry name" value="Glycos_transf_2"/>
    <property type="match status" value="1"/>
</dbReference>
<reference evidence="7 8" key="1">
    <citation type="submission" date="2022-11" db="EMBL/GenBank/DDBJ databases">
        <title>The characterization of three novel Bacteroidetes species and genomic analysis of their roles in tidal elemental geochemical cycles.</title>
        <authorList>
            <person name="Ma K."/>
        </authorList>
    </citation>
    <scope>NUCLEOTIDE SEQUENCE [LARGE SCALE GENOMIC DNA]</scope>
    <source>
        <strain evidence="7 8">M17</strain>
    </source>
</reference>
<dbReference type="EC" id="2.4.-.-" evidence="7"/>
<dbReference type="EMBL" id="JAPFQN010000001">
    <property type="protein sequence ID" value="MCX2742432.1"/>
    <property type="molecule type" value="Genomic_DNA"/>
</dbReference>
<keyword evidence="4" id="KW-0812">Transmembrane</keyword>
<evidence type="ECO:0000313" key="8">
    <source>
        <dbReference type="Proteomes" id="UP001209885"/>
    </source>
</evidence>
<keyword evidence="4" id="KW-1133">Transmembrane helix</keyword>
<dbReference type="InterPro" id="IPR001173">
    <property type="entry name" value="Glyco_trans_2-like"/>
</dbReference>
<organism evidence="7 8">
    <name type="scientific">Mangrovivirga halotolerans</name>
    <dbReference type="NCBI Taxonomy" id="2993936"/>
    <lineage>
        <taxon>Bacteria</taxon>
        <taxon>Pseudomonadati</taxon>
        <taxon>Bacteroidota</taxon>
        <taxon>Cytophagia</taxon>
        <taxon>Cytophagales</taxon>
        <taxon>Mangrovivirgaceae</taxon>
        <taxon>Mangrovivirga</taxon>
    </lineage>
</organism>
<feature type="transmembrane region" description="Helical" evidence="4">
    <location>
        <begin position="308"/>
        <end position="326"/>
    </location>
</feature>
<feature type="domain" description="Glycosyltransferase 2-like" evidence="6">
    <location>
        <begin position="154"/>
        <end position="319"/>
    </location>
</feature>
<dbReference type="PANTHER" id="PTHR43630:SF1">
    <property type="entry name" value="POLY-BETA-1,6-N-ACETYL-D-GLUCOSAMINE SYNTHASE"/>
    <property type="match status" value="1"/>
</dbReference>
<evidence type="ECO:0000256" key="1">
    <source>
        <dbReference type="ARBA" id="ARBA00006739"/>
    </source>
</evidence>
<dbReference type="SUPFAM" id="SSF53448">
    <property type="entry name" value="Nucleotide-diphospho-sugar transferases"/>
    <property type="match status" value="1"/>
</dbReference>
<dbReference type="Pfam" id="PF13632">
    <property type="entry name" value="Glyco_trans_2_3"/>
    <property type="match status" value="1"/>
</dbReference>
<dbReference type="RefSeq" id="WP_266054667.1">
    <property type="nucleotide sequence ID" value="NZ_JAPFQN010000001.1"/>
</dbReference>
<keyword evidence="8" id="KW-1185">Reference proteome</keyword>
<evidence type="ECO:0000256" key="4">
    <source>
        <dbReference type="SAM" id="Phobius"/>
    </source>
</evidence>
<feature type="transmembrane region" description="Helical" evidence="4">
    <location>
        <begin position="333"/>
        <end position="354"/>
    </location>
</feature>
<keyword evidence="3 7" id="KW-0808">Transferase</keyword>
<accession>A0ABT3RMC3</accession>
<evidence type="ECO:0000259" key="6">
    <source>
        <dbReference type="Pfam" id="PF13632"/>
    </source>
</evidence>
<evidence type="ECO:0000259" key="5">
    <source>
        <dbReference type="Pfam" id="PF00535"/>
    </source>
</evidence>
<comment type="caution">
    <text evidence="7">The sequence shown here is derived from an EMBL/GenBank/DDBJ whole genome shotgun (WGS) entry which is preliminary data.</text>
</comment>
<feature type="transmembrane region" description="Helical" evidence="4">
    <location>
        <begin position="6"/>
        <end position="25"/>
    </location>
</feature>
<keyword evidence="4" id="KW-0472">Membrane</keyword>